<organism evidence="1 2">
    <name type="scientific">Serratia ureilytica</name>
    <dbReference type="NCBI Taxonomy" id="300181"/>
    <lineage>
        <taxon>Bacteria</taxon>
        <taxon>Pseudomonadati</taxon>
        <taxon>Pseudomonadota</taxon>
        <taxon>Gammaproteobacteria</taxon>
        <taxon>Enterobacterales</taxon>
        <taxon>Yersiniaceae</taxon>
        <taxon>Serratia</taxon>
    </lineage>
</organism>
<dbReference type="InterPro" id="IPR036390">
    <property type="entry name" value="WH_DNA-bd_sf"/>
</dbReference>
<evidence type="ECO:0000313" key="2">
    <source>
        <dbReference type="Proteomes" id="UP000321307"/>
    </source>
</evidence>
<comment type="caution">
    <text evidence="1">The sequence shown here is derived from an EMBL/GenBank/DDBJ whole genome shotgun (WGS) entry which is preliminary data.</text>
</comment>
<sequence length="96" mass="11005">MKHNRDGVMQIVKDNENIGYAKIKELYEMEHKPISPHALSRALATLVDHQLIERKLHGNQPCTYAYTGGKRRFAQSPKIAMFDQYLASISKSPQHL</sequence>
<gene>
    <name evidence="1" type="ORF">FOT63_22885</name>
</gene>
<evidence type="ECO:0000313" key="1">
    <source>
        <dbReference type="EMBL" id="TXE25075.1"/>
    </source>
</evidence>
<dbReference type="AlphaFoldDB" id="A0A9X9G0S5"/>
<name>A0A9X9G0S5_9GAMM</name>
<reference evidence="1 2" key="1">
    <citation type="submission" date="2019-07" db="EMBL/GenBank/DDBJ databases">
        <title>Serratia strains were isolated from fresh produce.</title>
        <authorList>
            <person name="Cho G.-S."/>
            <person name="Stein M."/>
            <person name="Lee W."/>
            <person name="Suh S.H."/>
            <person name="Franz C.M.A.P."/>
        </authorList>
    </citation>
    <scope>NUCLEOTIDE SEQUENCE [LARGE SCALE GENOMIC DNA]</scope>
    <source>
        <strain evidence="1 2">S17</strain>
    </source>
</reference>
<proteinExistence type="predicted"/>
<protein>
    <submittedName>
        <fullName evidence="1">Uncharacterized protein</fullName>
    </submittedName>
</protein>
<dbReference type="EMBL" id="VOUP01000019">
    <property type="protein sequence ID" value="TXE25075.1"/>
    <property type="molecule type" value="Genomic_DNA"/>
</dbReference>
<accession>A0A9X9G0S5</accession>
<dbReference type="Proteomes" id="UP000321307">
    <property type="component" value="Unassembled WGS sequence"/>
</dbReference>
<dbReference type="SUPFAM" id="SSF46785">
    <property type="entry name" value="Winged helix' DNA-binding domain"/>
    <property type="match status" value="1"/>
</dbReference>
<dbReference type="RefSeq" id="WP_147839020.1">
    <property type="nucleotide sequence ID" value="NZ_VOUP01000019.1"/>
</dbReference>